<evidence type="ECO:0000313" key="3">
    <source>
        <dbReference type="Proteomes" id="UP001485459"/>
    </source>
</evidence>
<dbReference type="EMBL" id="CP149822">
    <property type="protein sequence ID" value="WZN39006.1"/>
    <property type="molecule type" value="Genomic_DNA"/>
</dbReference>
<keyword evidence="3" id="KW-1185">Reference proteome</keyword>
<gene>
    <name evidence="2" type="ORF">WJU16_13435</name>
</gene>
<evidence type="ECO:0000259" key="1">
    <source>
        <dbReference type="Pfam" id="PF14302"/>
    </source>
</evidence>
<dbReference type="Gene3D" id="2.40.128.640">
    <property type="match status" value="1"/>
</dbReference>
<name>A0ABZ2YGP6_9BACT</name>
<evidence type="ECO:0000313" key="2">
    <source>
        <dbReference type="EMBL" id="WZN39006.1"/>
    </source>
</evidence>
<dbReference type="Pfam" id="PF14302">
    <property type="entry name" value="DUF4377"/>
    <property type="match status" value="1"/>
</dbReference>
<organism evidence="2 3">
    <name type="scientific">Chitinophaga pollutisoli</name>
    <dbReference type="NCBI Taxonomy" id="3133966"/>
    <lineage>
        <taxon>Bacteria</taxon>
        <taxon>Pseudomonadati</taxon>
        <taxon>Bacteroidota</taxon>
        <taxon>Chitinophagia</taxon>
        <taxon>Chitinophagales</taxon>
        <taxon>Chitinophagaceae</taxon>
        <taxon>Chitinophaga</taxon>
    </lineage>
</organism>
<dbReference type="InterPro" id="IPR025485">
    <property type="entry name" value="DUF4377"/>
</dbReference>
<dbReference type="RefSeq" id="WP_341834014.1">
    <property type="nucleotide sequence ID" value="NZ_CP149822.1"/>
</dbReference>
<accession>A0ABZ2YGP6</accession>
<protein>
    <submittedName>
        <fullName evidence="2">DUF4377 domain-containing protein</fullName>
    </submittedName>
</protein>
<reference evidence="3" key="1">
    <citation type="submission" date="2024-03" db="EMBL/GenBank/DDBJ databases">
        <title>Chitinophaga horti sp. nov., isolated from garden soil.</title>
        <authorList>
            <person name="Lee D.S."/>
            <person name="Han D.M."/>
            <person name="Baek J.H."/>
            <person name="Choi D.G."/>
            <person name="Jeon J.H."/>
            <person name="Jeon C.O."/>
        </authorList>
    </citation>
    <scope>NUCLEOTIDE SEQUENCE [LARGE SCALE GENOMIC DNA]</scope>
    <source>
        <strain evidence="3">GPA1</strain>
    </source>
</reference>
<sequence>MNTHTMLLLAGALTFTACGNSNKPGTKDSTTTEATIPALDGYYEANMPAASSPGRLIGLSLRSTNDARMSTDYLNSTPEIIQMGNWSTIDSGKILITLVTVGAGNPAKDTLIFRQDGSSLVYLGDAYGSDGLTLTKKDPPAPAAKELLVWVSSEEECEDGPGFGKVKCYSVQYGDRYVDDPDLWEKLMGEIEGFKFEKGNIYLLKVNRIPHDPPRQDVGAYAYKLVETVKSEKKK</sequence>
<proteinExistence type="predicted"/>
<feature type="domain" description="DUF4377" evidence="1">
    <location>
        <begin position="154"/>
        <end position="230"/>
    </location>
</feature>
<dbReference type="Proteomes" id="UP001485459">
    <property type="component" value="Chromosome"/>
</dbReference>